<reference evidence="1 2" key="1">
    <citation type="submission" date="2019-08" db="EMBL/GenBank/DDBJ databases">
        <title>Genome of Vicingus serpentipes NCIMB 15042.</title>
        <authorList>
            <person name="Bowman J.P."/>
        </authorList>
    </citation>
    <scope>NUCLEOTIDE SEQUENCE [LARGE SCALE GENOMIC DNA]</scope>
    <source>
        <strain evidence="1 2">NCIMB 15042</strain>
    </source>
</reference>
<dbReference type="EMBL" id="VOOS01000002">
    <property type="protein sequence ID" value="TXB65779.1"/>
    <property type="molecule type" value="Genomic_DNA"/>
</dbReference>
<dbReference type="OrthoDB" id="1118000at2"/>
<dbReference type="RefSeq" id="WP_147098954.1">
    <property type="nucleotide sequence ID" value="NZ_VOOS01000002.1"/>
</dbReference>
<proteinExistence type="predicted"/>
<evidence type="ECO:0000313" key="1">
    <source>
        <dbReference type="EMBL" id="TXB65779.1"/>
    </source>
</evidence>
<sequence length="157" mass="18406">MNETQEILIGKGLNAIRFGIHRETLKKQLGEPTEIEQLSSDEDDDENEYFIEVWHYDDIDTSFSFDEEDDWRLTNIASNADNLSFQGKNIKDMPLEEFKTLIDESEVGEMEIEELEENQKLLSILISSINFWFEDGLLSEVQWGVLWTNEDIPKWPL</sequence>
<dbReference type="AlphaFoldDB" id="A0A5C6RV63"/>
<name>A0A5C6RV63_9FLAO</name>
<gene>
    <name evidence="1" type="ORF">FRY74_04220</name>
</gene>
<protein>
    <submittedName>
        <fullName evidence="1">Uncharacterized protein</fullName>
    </submittedName>
</protein>
<comment type="caution">
    <text evidence="1">The sequence shown here is derived from an EMBL/GenBank/DDBJ whole genome shotgun (WGS) entry which is preliminary data.</text>
</comment>
<organism evidence="1 2">
    <name type="scientific">Vicingus serpentipes</name>
    <dbReference type="NCBI Taxonomy" id="1926625"/>
    <lineage>
        <taxon>Bacteria</taxon>
        <taxon>Pseudomonadati</taxon>
        <taxon>Bacteroidota</taxon>
        <taxon>Flavobacteriia</taxon>
        <taxon>Flavobacteriales</taxon>
        <taxon>Vicingaceae</taxon>
        <taxon>Vicingus</taxon>
    </lineage>
</organism>
<evidence type="ECO:0000313" key="2">
    <source>
        <dbReference type="Proteomes" id="UP000321721"/>
    </source>
</evidence>
<accession>A0A5C6RV63</accession>
<keyword evidence="2" id="KW-1185">Reference proteome</keyword>
<dbReference type="Proteomes" id="UP000321721">
    <property type="component" value="Unassembled WGS sequence"/>
</dbReference>